<dbReference type="PANTHER" id="PTHR30576:SF20">
    <property type="entry name" value="QUINOVOSAMINEPHOSPHOTRANSFERAE-RELATED"/>
    <property type="match status" value="1"/>
</dbReference>
<accession>A0A410G261</accession>
<proteinExistence type="inferred from homology"/>
<evidence type="ECO:0000313" key="4">
    <source>
        <dbReference type="EMBL" id="QAA81343.1"/>
    </source>
</evidence>
<dbReference type="EMBL" id="CP034951">
    <property type="protein sequence ID" value="QAA81343.1"/>
    <property type="molecule type" value="Genomic_DNA"/>
</dbReference>
<organism evidence="4 5">
    <name type="scientific">Aequorivita ciconiae</name>
    <dbReference type="NCBI Taxonomy" id="2494375"/>
    <lineage>
        <taxon>Bacteria</taxon>
        <taxon>Pseudomonadati</taxon>
        <taxon>Bacteroidota</taxon>
        <taxon>Flavobacteriia</taxon>
        <taxon>Flavobacteriales</taxon>
        <taxon>Flavobacteriaceae</taxon>
        <taxon>Aequorivita</taxon>
    </lineage>
</organism>
<dbReference type="AlphaFoldDB" id="A0A410G261"/>
<keyword evidence="5" id="KW-1185">Reference proteome</keyword>
<evidence type="ECO:0000256" key="2">
    <source>
        <dbReference type="SAM" id="Phobius"/>
    </source>
</evidence>
<sequence length="185" mass="21970">MNLSKRLFDFLLSFLLLFLFGWLILLLVLFSFLDTGKGLFLQTRIGQYGKPFQIFKIRTMHAQTDQISKYGRFLRRSKMDELPQLFNIFVGQMSFVGPRPDILGYYDQLQGEDRKILELKPGLCSWTALKYIDEDALLQLQADPLKYNDEVIFPDKVKMNLDYYYNRSFWEDLKIMWATALRIIH</sequence>
<dbReference type="GO" id="GO:0016780">
    <property type="term" value="F:phosphotransferase activity, for other substituted phosphate groups"/>
    <property type="evidence" value="ECO:0007669"/>
    <property type="project" value="TreeGrafter"/>
</dbReference>
<dbReference type="OrthoDB" id="9808602at2"/>
<name>A0A410G261_9FLAO</name>
<feature type="domain" description="Bacterial sugar transferase" evidence="3">
    <location>
        <begin position="5"/>
        <end position="184"/>
    </location>
</feature>
<gene>
    <name evidence="4" type="ORF">EI546_06205</name>
</gene>
<dbReference type="InterPro" id="IPR003362">
    <property type="entry name" value="Bact_transf"/>
</dbReference>
<dbReference type="Proteomes" id="UP000285517">
    <property type="component" value="Chromosome"/>
</dbReference>
<keyword evidence="2" id="KW-0472">Membrane</keyword>
<comment type="similarity">
    <text evidence="1">Belongs to the bacterial sugar transferase family.</text>
</comment>
<dbReference type="KEGG" id="aev:EI546_06205"/>
<feature type="transmembrane region" description="Helical" evidence="2">
    <location>
        <begin position="7"/>
        <end position="33"/>
    </location>
</feature>
<evidence type="ECO:0000313" key="5">
    <source>
        <dbReference type="Proteomes" id="UP000285517"/>
    </source>
</evidence>
<evidence type="ECO:0000259" key="3">
    <source>
        <dbReference type="Pfam" id="PF02397"/>
    </source>
</evidence>
<keyword evidence="2" id="KW-1133">Transmembrane helix</keyword>
<protein>
    <submittedName>
        <fullName evidence="4">Sugar transferase</fullName>
    </submittedName>
</protein>
<keyword evidence="4" id="KW-0808">Transferase</keyword>
<dbReference type="PANTHER" id="PTHR30576">
    <property type="entry name" value="COLANIC BIOSYNTHESIS UDP-GLUCOSE LIPID CARRIER TRANSFERASE"/>
    <property type="match status" value="1"/>
</dbReference>
<reference evidence="4 5" key="1">
    <citation type="submission" date="2019-01" db="EMBL/GenBank/DDBJ databases">
        <title>Complete genome sequencing of Aequorivita sp. H23M31.</title>
        <authorList>
            <person name="Bae J.-W."/>
        </authorList>
    </citation>
    <scope>NUCLEOTIDE SEQUENCE [LARGE SCALE GENOMIC DNA]</scope>
    <source>
        <strain evidence="4 5">H23M31</strain>
    </source>
</reference>
<dbReference type="Pfam" id="PF02397">
    <property type="entry name" value="Bac_transf"/>
    <property type="match status" value="1"/>
</dbReference>
<evidence type="ECO:0000256" key="1">
    <source>
        <dbReference type="ARBA" id="ARBA00006464"/>
    </source>
</evidence>
<keyword evidence="2" id="KW-0812">Transmembrane</keyword>